<feature type="transmembrane region" description="Helical" evidence="8">
    <location>
        <begin position="364"/>
        <end position="384"/>
    </location>
</feature>
<feature type="transmembrane region" description="Helical" evidence="8">
    <location>
        <begin position="390"/>
        <end position="411"/>
    </location>
</feature>
<dbReference type="SUPFAM" id="SSF82866">
    <property type="entry name" value="Multidrug efflux transporter AcrB transmembrane domain"/>
    <property type="match status" value="2"/>
</dbReference>
<dbReference type="GO" id="GO:0008324">
    <property type="term" value="F:monoatomic cation transmembrane transporter activity"/>
    <property type="evidence" value="ECO:0007669"/>
    <property type="project" value="InterPro"/>
</dbReference>
<keyword evidence="10" id="KW-1185">Reference proteome</keyword>
<dbReference type="InterPro" id="IPR001036">
    <property type="entry name" value="Acrflvin-R"/>
</dbReference>
<feature type="transmembrane region" description="Helical" evidence="8">
    <location>
        <begin position="899"/>
        <end position="919"/>
    </location>
</feature>
<dbReference type="SUPFAM" id="SSF82693">
    <property type="entry name" value="Multidrug efflux transporter AcrB pore domain, PN1, PN2, PC1 and PC2 subdomains"/>
    <property type="match status" value="3"/>
</dbReference>
<dbReference type="Gene3D" id="1.20.1640.10">
    <property type="entry name" value="Multidrug efflux transporter AcrB transmembrane domain"/>
    <property type="match status" value="2"/>
</dbReference>
<dbReference type="InterPro" id="IPR004763">
    <property type="entry name" value="CusA-like"/>
</dbReference>
<dbReference type="PANTHER" id="PTHR32063:SF24">
    <property type="entry name" value="CATION EFFLUX SYSTEM (ACRB_ACRD_ACRF FAMILY)"/>
    <property type="match status" value="1"/>
</dbReference>
<dbReference type="RefSeq" id="WP_085756313.1">
    <property type="nucleotide sequence ID" value="NZ_CP021023.1"/>
</dbReference>
<feature type="transmembrane region" description="Helical" evidence="8">
    <location>
        <begin position="341"/>
        <end position="357"/>
    </location>
</feature>
<keyword evidence="4" id="KW-1003">Cell membrane</keyword>
<dbReference type="AlphaFoldDB" id="A0A1W6LPK8"/>
<evidence type="ECO:0000256" key="4">
    <source>
        <dbReference type="ARBA" id="ARBA00022475"/>
    </source>
</evidence>
<gene>
    <name evidence="9" type="primary">czcA_2</name>
    <name evidence="9" type="ORF">STSP1_02107</name>
</gene>
<dbReference type="STRING" id="1941349.STSP1_02107"/>
<dbReference type="Gene3D" id="3.30.70.1430">
    <property type="entry name" value="Multidrug efflux transporter AcrB pore domain"/>
    <property type="match status" value="2"/>
</dbReference>
<keyword evidence="7 8" id="KW-0472">Membrane</keyword>
<dbReference type="Gene3D" id="3.30.2090.10">
    <property type="entry name" value="Multidrug efflux transporter AcrB TolC docking domain, DN and DC subdomains"/>
    <property type="match status" value="2"/>
</dbReference>
<keyword evidence="6 8" id="KW-1133">Transmembrane helix</keyword>
<evidence type="ECO:0000256" key="5">
    <source>
        <dbReference type="ARBA" id="ARBA00022692"/>
    </source>
</evidence>
<evidence type="ECO:0000256" key="6">
    <source>
        <dbReference type="ARBA" id="ARBA00022989"/>
    </source>
</evidence>
<dbReference type="Pfam" id="PF00873">
    <property type="entry name" value="ACR_tran"/>
    <property type="match status" value="1"/>
</dbReference>
<feature type="transmembrane region" description="Helical" evidence="8">
    <location>
        <begin position="470"/>
        <end position="497"/>
    </location>
</feature>
<evidence type="ECO:0000256" key="3">
    <source>
        <dbReference type="ARBA" id="ARBA00022448"/>
    </source>
</evidence>
<dbReference type="InterPro" id="IPR027463">
    <property type="entry name" value="AcrB_DN_DC_subdom"/>
</dbReference>
<dbReference type="SUPFAM" id="SSF82714">
    <property type="entry name" value="Multidrug efflux transporter AcrB TolC docking domain, DN and DC subdomains"/>
    <property type="match status" value="2"/>
</dbReference>
<feature type="transmembrane region" description="Helical" evidence="8">
    <location>
        <begin position="971"/>
        <end position="990"/>
    </location>
</feature>
<dbReference type="KEGG" id="pbp:STSP1_02107"/>
<evidence type="ECO:0000313" key="10">
    <source>
        <dbReference type="Proteomes" id="UP000193334"/>
    </source>
</evidence>
<name>A0A1W6LPK8_9BACT</name>
<dbReference type="Gene3D" id="3.30.70.1440">
    <property type="entry name" value="Multidrug efflux transporter AcrB pore domain"/>
    <property type="match status" value="1"/>
</dbReference>
<feature type="transmembrane region" description="Helical" evidence="8">
    <location>
        <begin position="1002"/>
        <end position="1025"/>
    </location>
</feature>
<dbReference type="Gene3D" id="3.30.70.1320">
    <property type="entry name" value="Multidrug efflux transporter AcrB pore domain like"/>
    <property type="match status" value="1"/>
</dbReference>
<feature type="transmembrane region" description="Helical" evidence="8">
    <location>
        <begin position="535"/>
        <end position="554"/>
    </location>
</feature>
<dbReference type="NCBIfam" id="TIGR00914">
    <property type="entry name" value="2A0601"/>
    <property type="match status" value="1"/>
</dbReference>
<feature type="transmembrane region" description="Helical" evidence="8">
    <location>
        <begin position="873"/>
        <end position="892"/>
    </location>
</feature>
<comment type="subcellular location">
    <subcellularLocation>
        <location evidence="1">Cell membrane</location>
        <topology evidence="1">Multi-pass membrane protein</topology>
    </subcellularLocation>
</comment>
<reference evidence="10" key="1">
    <citation type="submission" date="2017-04" db="EMBL/GenBank/DDBJ databases">
        <title>Comparative genomics and description of representatives of a novel lineage of planctomycetes thriving in anoxic sediments.</title>
        <authorList>
            <person name="Spring S."/>
            <person name="Bunk B."/>
            <person name="Sproer C."/>
        </authorList>
    </citation>
    <scope>NUCLEOTIDE SEQUENCE [LARGE SCALE GENOMIC DNA]</scope>
    <source>
        <strain evidence="10">ST-PulAB-D4</strain>
    </source>
</reference>
<proteinExistence type="inferred from homology"/>
<keyword evidence="5 8" id="KW-0812">Transmembrane</keyword>
<sequence length="1037" mass="113337">MLKKIIEMSLCNKLLVVLSVLLAAAFGIKSLNELPVDAFPDVSPSLVQVFTVTDGLAPEEVEKYVTYPVEAKMTGLPKVTEIRSVSNFGLSVVNIYFEDGTDIYFARQLVGEKLQEARDEIPEGFGDPQMGPIATGQGQILYYYLKDTSGKYSLTELRTIQDWIVKFNLQTVSGVTEVLGIGGHEKQFQIVVDPDALIRYDLTLNEVIKRVNENNLNVGAQFLEQNGEQLIVRSEGLAEGIPDLKSIVVKTVDGRPVHISDVAEVKVGGAIRRGLQTRNGTEEVVAGMVVKLIGTNSSTVIERVQEKIREIQKSLPDGVKIVPFYEQKTIVDASLDTVRNALLQGVILVVIVVFVFMGGFRPSVIVSVALAFSVLFTFIAMKYLELSANLMTFGGIAIAIGMLVDGTIVVVENVDRMLSEAEPDEPRRHVVSRACFEVARPIVFAISIIILVFIPLFTLQGVEGKTFRPLAATVALALLGSLIYAVLQAPALCSILMKRPVKKKGEKSAEKKGEPLIVRILLKPYRPLVKFFVKFRYITVIIAAALLILGATIYPKLGSEFTPRLLEGDIMVNLTFAPSASIKESKRNVMLLEKRFLQIPEVTEVVSRIGRGEVGAHSAPVNVSHMNVILKPKSEWTDARNQLDIEAKIREKLKGFPGVQTNITQPIQLSVDELIGGVKAELAVKLFGGELDTLKSKGDEIAAVIRNVNGAADVQVQQMIGAPQLVIRPDRRAAARYGMNISEIQEVIEAAVGGVEAGQIFEGIRRFDIYVRYKKSARATPEAIRNIIAETPDGKRVPLDELAAVKEVIGPRQILRENNQRYLSVQCNVVGRDIGSFVEDAQKKINSEISLPPGYFISWGGQFELQQEANKRLAVVIPVTLSIIALLLYINFKRISNTLLILLNIPLALVGGVAALWLFGENFSVPASIGFIALFGIALENGMVLVTYLNQLTSKGLPIDEASVQGACMRLRPVLMTAGTTALGLVPLLLSSGTGSEVQKPLAMVVIGGLVTSTILTLLVIPALYKWFTPKQIMELE</sequence>
<feature type="transmembrane region" description="Helical" evidence="8">
    <location>
        <begin position="925"/>
        <end position="950"/>
    </location>
</feature>
<dbReference type="PANTHER" id="PTHR32063">
    <property type="match status" value="1"/>
</dbReference>
<dbReference type="GO" id="GO:0005886">
    <property type="term" value="C:plasma membrane"/>
    <property type="evidence" value="ECO:0007669"/>
    <property type="project" value="UniProtKB-SubCell"/>
</dbReference>
<comment type="similarity">
    <text evidence="2">Belongs to the resistance-nodulation-cell division (RND) (TC 2.A.6) family.</text>
</comment>
<organism evidence="9 10">
    <name type="scientific">Sedimentisphaera salicampi</name>
    <dbReference type="NCBI Taxonomy" id="1941349"/>
    <lineage>
        <taxon>Bacteria</taxon>
        <taxon>Pseudomonadati</taxon>
        <taxon>Planctomycetota</taxon>
        <taxon>Phycisphaerae</taxon>
        <taxon>Sedimentisphaerales</taxon>
        <taxon>Sedimentisphaeraceae</taxon>
        <taxon>Sedimentisphaera</taxon>
    </lineage>
</organism>
<keyword evidence="3" id="KW-0813">Transport</keyword>
<feature type="transmembrane region" description="Helical" evidence="8">
    <location>
        <begin position="438"/>
        <end position="458"/>
    </location>
</feature>
<evidence type="ECO:0000256" key="8">
    <source>
        <dbReference type="SAM" id="Phobius"/>
    </source>
</evidence>
<dbReference type="GO" id="GO:0042910">
    <property type="term" value="F:xenobiotic transmembrane transporter activity"/>
    <property type="evidence" value="ECO:0007669"/>
    <property type="project" value="TreeGrafter"/>
</dbReference>
<evidence type="ECO:0000256" key="7">
    <source>
        <dbReference type="ARBA" id="ARBA00023136"/>
    </source>
</evidence>
<dbReference type="EMBL" id="CP021023">
    <property type="protein sequence ID" value="ARN57686.1"/>
    <property type="molecule type" value="Genomic_DNA"/>
</dbReference>
<dbReference type="Proteomes" id="UP000193334">
    <property type="component" value="Chromosome"/>
</dbReference>
<evidence type="ECO:0000313" key="9">
    <source>
        <dbReference type="EMBL" id="ARN57686.1"/>
    </source>
</evidence>
<dbReference type="PRINTS" id="PR00702">
    <property type="entry name" value="ACRIFLAVINRP"/>
</dbReference>
<evidence type="ECO:0000256" key="2">
    <source>
        <dbReference type="ARBA" id="ARBA00010942"/>
    </source>
</evidence>
<protein>
    <submittedName>
        <fullName evidence="9">Cation efflux system protein CzcA</fullName>
    </submittedName>
</protein>
<accession>A0A1W6LPK8</accession>
<evidence type="ECO:0000256" key="1">
    <source>
        <dbReference type="ARBA" id="ARBA00004651"/>
    </source>
</evidence>